<dbReference type="SUPFAM" id="SSF53756">
    <property type="entry name" value="UDP-Glycosyltransferase/glycogen phosphorylase"/>
    <property type="match status" value="1"/>
</dbReference>
<feature type="domain" description="Glycosyl transferase family 1" evidence="1">
    <location>
        <begin position="220"/>
        <end position="350"/>
    </location>
</feature>
<dbReference type="InterPro" id="IPR001296">
    <property type="entry name" value="Glyco_trans_1"/>
</dbReference>
<keyword evidence="3" id="KW-1185">Reference proteome</keyword>
<dbReference type="Proteomes" id="UP000515679">
    <property type="component" value="Chromosome"/>
</dbReference>
<protein>
    <submittedName>
        <fullName evidence="2">Glycosyltransferase family 4 protein</fullName>
    </submittedName>
</protein>
<sequence>MKNLITYILPVSSQPRFHKRIQSFEDQNHSSLIFSFERNYFEGKKKDIEYTSLGYVAHGNYLSRIKKMYIALRILARNKDKISESLCLYSFGLDNAVMALIVRYLIIRKRIKVVCEIGDIRSKMVGNSLFSKCLRKLERLVLRKVDCIVVTAPAYRDEYLIKLQKLPMEKIEVIENKLYPPIPDVQLKQNMDGRPLVIGLFGLLRCQRSWNIISRLAEHNRQNIQIYIRGFLLNISDFQEKLNQYPNMRFEGEYVSPDDLADMYAKVDICWIANMSNNDINGNWALPNRYYESIYYHTPIIAHAKSGVAPRIEQNKCGWTVDFDDEESAIRQIESLTRDEVLEKMNNCKNVDQKDLVGTRDHDIFIRHIIGTI</sequence>
<dbReference type="RefSeq" id="WP_182303057.1">
    <property type="nucleotide sequence ID" value="NZ_CP041969.1"/>
</dbReference>
<organism evidence="2 3">
    <name type="scientific">Cohnella cholangitidis</name>
    <dbReference type="NCBI Taxonomy" id="2598458"/>
    <lineage>
        <taxon>Bacteria</taxon>
        <taxon>Bacillati</taxon>
        <taxon>Bacillota</taxon>
        <taxon>Bacilli</taxon>
        <taxon>Bacillales</taxon>
        <taxon>Paenibacillaceae</taxon>
        <taxon>Cohnella</taxon>
    </lineage>
</organism>
<reference evidence="2 3" key="1">
    <citation type="submission" date="2019-07" db="EMBL/GenBank/DDBJ databases">
        <authorList>
            <person name="Kim J.K."/>
            <person name="Cheong H.-M."/>
            <person name="Choi Y."/>
            <person name="Hwang K.J."/>
            <person name="Lee S."/>
            <person name="Choi C."/>
        </authorList>
    </citation>
    <scope>NUCLEOTIDE SEQUENCE [LARGE SCALE GENOMIC DNA]</scope>
    <source>
        <strain evidence="2 3">KS 22</strain>
    </source>
</reference>
<keyword evidence="2" id="KW-0808">Transferase</keyword>
<dbReference type="Gene3D" id="3.40.50.2000">
    <property type="entry name" value="Glycogen Phosphorylase B"/>
    <property type="match status" value="2"/>
</dbReference>
<proteinExistence type="predicted"/>
<dbReference type="GO" id="GO:0016757">
    <property type="term" value="F:glycosyltransferase activity"/>
    <property type="evidence" value="ECO:0007669"/>
    <property type="project" value="InterPro"/>
</dbReference>
<dbReference type="AlphaFoldDB" id="A0A7G5BXN4"/>
<accession>A0A7G5BXN4</accession>
<evidence type="ECO:0000313" key="3">
    <source>
        <dbReference type="Proteomes" id="UP000515679"/>
    </source>
</evidence>
<dbReference type="KEGG" id="cchl:FPL14_11370"/>
<dbReference type="Pfam" id="PF00534">
    <property type="entry name" value="Glycos_transf_1"/>
    <property type="match status" value="1"/>
</dbReference>
<name>A0A7G5BXN4_9BACL</name>
<dbReference type="EMBL" id="CP041969">
    <property type="protein sequence ID" value="QMV41718.1"/>
    <property type="molecule type" value="Genomic_DNA"/>
</dbReference>
<evidence type="ECO:0000259" key="1">
    <source>
        <dbReference type="Pfam" id="PF00534"/>
    </source>
</evidence>
<gene>
    <name evidence="2" type="ORF">FPL14_11370</name>
</gene>
<evidence type="ECO:0000313" key="2">
    <source>
        <dbReference type="EMBL" id="QMV41718.1"/>
    </source>
</evidence>